<evidence type="ECO:0000256" key="6">
    <source>
        <dbReference type="ARBA" id="ARBA00022679"/>
    </source>
</evidence>
<dbReference type="Pfam" id="PF00512">
    <property type="entry name" value="HisKA"/>
    <property type="match status" value="1"/>
</dbReference>
<dbReference type="GO" id="GO:0005524">
    <property type="term" value="F:ATP binding"/>
    <property type="evidence" value="ECO:0007669"/>
    <property type="project" value="UniProtKB-KW"/>
</dbReference>
<proteinExistence type="predicted"/>
<evidence type="ECO:0000256" key="10">
    <source>
        <dbReference type="ARBA" id="ARBA00022840"/>
    </source>
</evidence>
<feature type="transmembrane region" description="Helical" evidence="14">
    <location>
        <begin position="490"/>
        <end position="511"/>
    </location>
</feature>
<dbReference type="PANTHER" id="PTHR45528:SF1">
    <property type="entry name" value="SENSOR HISTIDINE KINASE CPXA"/>
    <property type="match status" value="1"/>
</dbReference>
<evidence type="ECO:0000256" key="9">
    <source>
        <dbReference type="ARBA" id="ARBA00022777"/>
    </source>
</evidence>
<dbReference type="PANTHER" id="PTHR45528">
    <property type="entry name" value="SENSOR HISTIDINE KINASE CPXA"/>
    <property type="match status" value="1"/>
</dbReference>
<feature type="domain" description="Histidine kinase" evidence="15">
    <location>
        <begin position="653"/>
        <end position="867"/>
    </location>
</feature>
<evidence type="ECO:0000256" key="8">
    <source>
        <dbReference type="ARBA" id="ARBA00022741"/>
    </source>
</evidence>
<dbReference type="InterPro" id="IPR036097">
    <property type="entry name" value="HisK_dim/P_sf"/>
</dbReference>
<accession>A0A9D2SZH7</accession>
<evidence type="ECO:0000256" key="13">
    <source>
        <dbReference type="ARBA" id="ARBA00023136"/>
    </source>
</evidence>
<keyword evidence="13 14" id="KW-0472">Membrane</keyword>
<keyword evidence="10" id="KW-0067">ATP-binding</keyword>
<dbReference type="EC" id="2.7.13.3" evidence="3"/>
<gene>
    <name evidence="16" type="ORF">H9757_11240</name>
</gene>
<protein>
    <recommendedName>
        <fullName evidence="3">histidine kinase</fullName>
        <ecNumber evidence="3">2.7.13.3</ecNumber>
    </recommendedName>
</protein>
<reference evidence="16" key="1">
    <citation type="journal article" date="2021" name="PeerJ">
        <title>Extensive microbial diversity within the chicken gut microbiome revealed by metagenomics and culture.</title>
        <authorList>
            <person name="Gilroy R."/>
            <person name="Ravi A."/>
            <person name="Getino M."/>
            <person name="Pursley I."/>
            <person name="Horton D.L."/>
            <person name="Alikhan N.F."/>
            <person name="Baker D."/>
            <person name="Gharbi K."/>
            <person name="Hall N."/>
            <person name="Watson M."/>
            <person name="Adriaenssens E.M."/>
            <person name="Foster-Nyarko E."/>
            <person name="Jarju S."/>
            <person name="Secka A."/>
            <person name="Antonio M."/>
            <person name="Oren A."/>
            <person name="Chaudhuri R.R."/>
            <person name="La Ragione R."/>
            <person name="Hildebrand F."/>
            <person name="Pallen M.J."/>
        </authorList>
    </citation>
    <scope>NUCLEOTIDE SEQUENCE</scope>
    <source>
        <strain evidence="16">ChiGjej1B1-1692</strain>
    </source>
</reference>
<comment type="catalytic activity">
    <reaction evidence="1">
        <text>ATP + protein L-histidine = ADP + protein N-phospho-L-histidine.</text>
        <dbReference type="EC" id="2.7.13.3"/>
    </reaction>
</comment>
<dbReference type="SUPFAM" id="SSF55874">
    <property type="entry name" value="ATPase domain of HSP90 chaperone/DNA topoisomerase II/histidine kinase"/>
    <property type="match status" value="1"/>
</dbReference>
<evidence type="ECO:0000256" key="14">
    <source>
        <dbReference type="SAM" id="Phobius"/>
    </source>
</evidence>
<dbReference type="InterPro" id="IPR036890">
    <property type="entry name" value="HATPase_C_sf"/>
</dbReference>
<feature type="transmembrane region" description="Helical" evidence="14">
    <location>
        <begin position="542"/>
        <end position="561"/>
    </location>
</feature>
<dbReference type="SMART" id="SM00388">
    <property type="entry name" value="HisKA"/>
    <property type="match status" value="1"/>
</dbReference>
<evidence type="ECO:0000256" key="4">
    <source>
        <dbReference type="ARBA" id="ARBA00022475"/>
    </source>
</evidence>
<dbReference type="CDD" id="cd00082">
    <property type="entry name" value="HisKA"/>
    <property type="match status" value="1"/>
</dbReference>
<dbReference type="SUPFAM" id="SSF47384">
    <property type="entry name" value="Homodimeric domain of signal transducing histidine kinase"/>
    <property type="match status" value="1"/>
</dbReference>
<evidence type="ECO:0000256" key="12">
    <source>
        <dbReference type="ARBA" id="ARBA00023012"/>
    </source>
</evidence>
<feature type="transmembrane region" description="Helical" evidence="14">
    <location>
        <begin position="567"/>
        <end position="585"/>
    </location>
</feature>
<dbReference type="EMBL" id="DWWK01000185">
    <property type="protein sequence ID" value="HJC39615.1"/>
    <property type="molecule type" value="Genomic_DNA"/>
</dbReference>
<reference evidence="16" key="2">
    <citation type="submission" date="2021-04" db="EMBL/GenBank/DDBJ databases">
        <authorList>
            <person name="Gilroy R."/>
        </authorList>
    </citation>
    <scope>NUCLEOTIDE SEQUENCE</scope>
    <source>
        <strain evidence="16">ChiGjej1B1-1692</strain>
    </source>
</reference>
<keyword evidence="8" id="KW-0547">Nucleotide-binding</keyword>
<keyword evidence="9 16" id="KW-0418">Kinase</keyword>
<dbReference type="GO" id="GO:0000155">
    <property type="term" value="F:phosphorelay sensor kinase activity"/>
    <property type="evidence" value="ECO:0007669"/>
    <property type="project" value="InterPro"/>
</dbReference>
<feature type="transmembrane region" description="Helical" evidence="14">
    <location>
        <begin position="427"/>
        <end position="446"/>
    </location>
</feature>
<dbReference type="GO" id="GO:0005886">
    <property type="term" value="C:plasma membrane"/>
    <property type="evidence" value="ECO:0007669"/>
    <property type="project" value="UniProtKB-SubCell"/>
</dbReference>
<dbReference type="InterPro" id="IPR003594">
    <property type="entry name" value="HATPase_dom"/>
</dbReference>
<organism evidence="16 17">
    <name type="scientific">Candidatus Mediterraneibacter faecigallinarum</name>
    <dbReference type="NCBI Taxonomy" id="2838669"/>
    <lineage>
        <taxon>Bacteria</taxon>
        <taxon>Bacillati</taxon>
        <taxon>Bacillota</taxon>
        <taxon>Clostridia</taxon>
        <taxon>Lachnospirales</taxon>
        <taxon>Lachnospiraceae</taxon>
        <taxon>Mediterraneibacter</taxon>
    </lineage>
</organism>
<dbReference type="AlphaFoldDB" id="A0A9D2SZH7"/>
<dbReference type="InterPro" id="IPR050398">
    <property type="entry name" value="HssS/ArlS-like"/>
</dbReference>
<keyword evidence="6" id="KW-0808">Transferase</keyword>
<evidence type="ECO:0000256" key="1">
    <source>
        <dbReference type="ARBA" id="ARBA00000085"/>
    </source>
</evidence>
<evidence type="ECO:0000256" key="5">
    <source>
        <dbReference type="ARBA" id="ARBA00022553"/>
    </source>
</evidence>
<dbReference type="Gene3D" id="3.30.565.10">
    <property type="entry name" value="Histidine kinase-like ATPase, C-terminal domain"/>
    <property type="match status" value="1"/>
</dbReference>
<evidence type="ECO:0000256" key="3">
    <source>
        <dbReference type="ARBA" id="ARBA00012438"/>
    </source>
</evidence>
<dbReference type="PROSITE" id="PS50109">
    <property type="entry name" value="HIS_KIN"/>
    <property type="match status" value="1"/>
</dbReference>
<dbReference type="Pfam" id="PF02518">
    <property type="entry name" value="HATPase_c"/>
    <property type="match status" value="1"/>
</dbReference>
<evidence type="ECO:0000256" key="11">
    <source>
        <dbReference type="ARBA" id="ARBA00022989"/>
    </source>
</evidence>
<keyword evidence="12" id="KW-0902">Two-component regulatory system</keyword>
<keyword evidence="7 14" id="KW-0812">Transmembrane</keyword>
<keyword evidence="5" id="KW-0597">Phosphoprotein</keyword>
<dbReference type="Proteomes" id="UP000823894">
    <property type="component" value="Unassembled WGS sequence"/>
</dbReference>
<comment type="caution">
    <text evidence="16">The sequence shown here is derived from an EMBL/GenBank/DDBJ whole genome shotgun (WGS) entry which is preliminary data.</text>
</comment>
<dbReference type="InterPro" id="IPR005467">
    <property type="entry name" value="His_kinase_dom"/>
</dbReference>
<evidence type="ECO:0000256" key="2">
    <source>
        <dbReference type="ARBA" id="ARBA00004651"/>
    </source>
</evidence>
<evidence type="ECO:0000256" key="7">
    <source>
        <dbReference type="ARBA" id="ARBA00022692"/>
    </source>
</evidence>
<dbReference type="SMART" id="SM00387">
    <property type="entry name" value="HATPase_c"/>
    <property type="match status" value="1"/>
</dbReference>
<sequence>MKKWYRKTVVKAVLLAVAIISGAMMTTNLLGALTLAGTANPVEVWKLAGQPFEESEDFNSMVQSMMVQVMERIRLEKMFETDGAYNADKLVDVMEYSKNGSISGENSSGVAYTLEELENWSEDYNSGEGTLYDDNSVIVCERADGSYYYYYLSDFLALLNNEQLVLVMDGADPDQFLEGLENGEYTTSGQYDFQILNSEGDVVYTDCWNFGESLREKYAPDGAENLLQIVNENPQLNGKLSIIYDNLATVLSSIYSDIQTYQSGWAYLTEGNTNFTYLYINEDTKKVQTNKGEYQDYEKAEDNIAEMKAGDSVKYMVVYPKLSDFETNMSISVSNEWDTVRTYENRRNFNSILAVAVDTDFPIQDQFYEGKQNYDQNAPFLRNSLILAVAAGLLFLISTIWLTLAAGRSEKDNALRLTSFDRWKTEIAALIVIGVWGLGTVLFLSVENGIGSVSQFTDTAAAYYNEAVLYEGPVIYYSGMFTNMFSLFDITALFLYGLFTFACFFLGYLSLVKRIKGKRLWADSVCRMVISFGSTVLSERSVTTRAGIVTGIFVIIQWLALASGGSSMFILLMLAADIAVIYLVLSSAVAKGRLKKGIEEIASGNMNYKVPLGGLKGSNRKLAEQLNDIGGGLNKAVEEGMRNERLKTDLITNVSHDIKTPLTSIINYVDILKRENIQDPKIRGYLDILEAKAQRLKTLTEDVVEASKVSSGNIVLEYMDVDLSEMIQQTEGEFAEKFTARNLSVVVNLPEEPAVIHVDGRRMWRVLENIFGNAAKYAMPGTRVYADLGVDEESVSFSLKNVSEQQLNISADELTERFIRGDISRSTEGSGLGLSIAKSLTEMQGGRFELYLDGDLFRVNIRFPRVRR</sequence>
<keyword evidence="4" id="KW-1003">Cell membrane</keyword>
<name>A0A9D2SZH7_9FIRM</name>
<comment type="subcellular location">
    <subcellularLocation>
        <location evidence="2">Cell membrane</location>
        <topology evidence="2">Multi-pass membrane protein</topology>
    </subcellularLocation>
</comment>
<keyword evidence="11 14" id="KW-1133">Transmembrane helix</keyword>
<evidence type="ECO:0000259" key="15">
    <source>
        <dbReference type="PROSITE" id="PS50109"/>
    </source>
</evidence>
<feature type="transmembrane region" description="Helical" evidence="14">
    <location>
        <begin position="385"/>
        <end position="406"/>
    </location>
</feature>
<dbReference type="Gene3D" id="1.10.287.130">
    <property type="match status" value="1"/>
</dbReference>
<evidence type="ECO:0000313" key="17">
    <source>
        <dbReference type="Proteomes" id="UP000823894"/>
    </source>
</evidence>
<evidence type="ECO:0000313" key="16">
    <source>
        <dbReference type="EMBL" id="HJC39615.1"/>
    </source>
</evidence>
<dbReference type="InterPro" id="IPR003661">
    <property type="entry name" value="HisK_dim/P_dom"/>
</dbReference>